<protein>
    <submittedName>
        <fullName evidence="1">Uncharacterized protein</fullName>
    </submittedName>
</protein>
<sequence length="23" mass="2850">MLLFFFTKFTQSIPQYKILLSQR</sequence>
<gene>
    <name evidence="1" type="ORF">HAINFHK1212_1806</name>
</gene>
<feature type="non-terminal residue" evidence="1">
    <location>
        <position position="23"/>
    </location>
</feature>
<organism evidence="1">
    <name type="scientific">Haemophilus influenzae HK1212</name>
    <dbReference type="NCBI Taxonomy" id="456482"/>
    <lineage>
        <taxon>Bacteria</taxon>
        <taxon>Pseudomonadati</taxon>
        <taxon>Pseudomonadota</taxon>
        <taxon>Gammaproteobacteria</taxon>
        <taxon>Pasteurellales</taxon>
        <taxon>Pasteurellaceae</taxon>
        <taxon>Haemophilus</taxon>
    </lineage>
</organism>
<name>A0A7G2JX69_HAEIF</name>
<comment type="caution">
    <text evidence="1">The sequence shown here is derived from an EMBL/GenBank/DDBJ whole genome shotgun (WGS) entry which is preliminary data.</text>
</comment>
<proteinExistence type="predicted"/>
<evidence type="ECO:0000313" key="1">
    <source>
        <dbReference type="EMBL" id="EFA27906.1"/>
    </source>
</evidence>
<dbReference type="AlphaFoldDB" id="A0A7G2JX69"/>
<dbReference type="EMBL" id="ABFC01001060">
    <property type="protein sequence ID" value="EFA27906.1"/>
    <property type="molecule type" value="Genomic_DNA"/>
</dbReference>
<reference evidence="1" key="1">
    <citation type="journal article" date="2010" name="Genomics">
        <title>Tracing phylogenomic events leading to diversity of Haemophilus influenzae and the emergence of Brazilian Purpuric Fever (BPF)-associated clones.</title>
        <authorList>
            <person name="Papazisi L."/>
            <person name="Ratnayake S."/>
            <person name="Remortel B.G."/>
            <person name="Bock G.R."/>
            <person name="Liang W."/>
            <person name="Saeed A.I."/>
            <person name="Liu J."/>
            <person name="Fleischmann R.D."/>
            <person name="Kilian M."/>
            <person name="Peterson S.N."/>
        </authorList>
    </citation>
    <scope>NUCLEOTIDE SEQUENCE [LARGE SCALE GENOMIC DNA]</scope>
    <source>
        <strain evidence="1">HK1212</strain>
    </source>
</reference>
<accession>A0A7G2JX69</accession>